<evidence type="ECO:0000256" key="1">
    <source>
        <dbReference type="SAM" id="MobiDB-lite"/>
    </source>
</evidence>
<name>A0A9Q1FU56_SYNKA</name>
<keyword evidence="3" id="KW-1185">Reference proteome</keyword>
<dbReference type="AlphaFoldDB" id="A0A9Q1FU56"/>
<dbReference type="Proteomes" id="UP001152622">
    <property type="component" value="Chromosome 4"/>
</dbReference>
<evidence type="ECO:0000313" key="3">
    <source>
        <dbReference type="Proteomes" id="UP001152622"/>
    </source>
</evidence>
<organism evidence="2 3">
    <name type="scientific">Synaphobranchus kaupii</name>
    <name type="common">Kaup's arrowtooth eel</name>
    <dbReference type="NCBI Taxonomy" id="118154"/>
    <lineage>
        <taxon>Eukaryota</taxon>
        <taxon>Metazoa</taxon>
        <taxon>Chordata</taxon>
        <taxon>Craniata</taxon>
        <taxon>Vertebrata</taxon>
        <taxon>Euteleostomi</taxon>
        <taxon>Actinopterygii</taxon>
        <taxon>Neopterygii</taxon>
        <taxon>Teleostei</taxon>
        <taxon>Anguilliformes</taxon>
        <taxon>Synaphobranchidae</taxon>
        <taxon>Synaphobranchus</taxon>
    </lineage>
</organism>
<sequence length="72" mass="7889">MNRNRRAVRILRAGVRETPCAARAARLRIPGSHRARAETGSSYEKRSEAAEGVFFPLANGGTRPSGREPFPP</sequence>
<accession>A0A9Q1FU56</accession>
<dbReference type="EMBL" id="JAINUF010000004">
    <property type="protein sequence ID" value="KAJ8365742.1"/>
    <property type="molecule type" value="Genomic_DNA"/>
</dbReference>
<gene>
    <name evidence="2" type="ORF">SKAU_G00145730</name>
</gene>
<proteinExistence type="predicted"/>
<feature type="region of interest" description="Disordered" evidence="1">
    <location>
        <begin position="31"/>
        <end position="72"/>
    </location>
</feature>
<evidence type="ECO:0000313" key="2">
    <source>
        <dbReference type="EMBL" id="KAJ8365742.1"/>
    </source>
</evidence>
<protein>
    <submittedName>
        <fullName evidence="2">Uncharacterized protein</fullName>
    </submittedName>
</protein>
<reference evidence="2" key="1">
    <citation type="journal article" date="2023" name="Science">
        <title>Genome structures resolve the early diversification of teleost fishes.</title>
        <authorList>
            <person name="Parey E."/>
            <person name="Louis A."/>
            <person name="Montfort J."/>
            <person name="Bouchez O."/>
            <person name="Roques C."/>
            <person name="Iampietro C."/>
            <person name="Lluch J."/>
            <person name="Castinel A."/>
            <person name="Donnadieu C."/>
            <person name="Desvignes T."/>
            <person name="Floi Bucao C."/>
            <person name="Jouanno E."/>
            <person name="Wen M."/>
            <person name="Mejri S."/>
            <person name="Dirks R."/>
            <person name="Jansen H."/>
            <person name="Henkel C."/>
            <person name="Chen W.J."/>
            <person name="Zahm M."/>
            <person name="Cabau C."/>
            <person name="Klopp C."/>
            <person name="Thompson A.W."/>
            <person name="Robinson-Rechavi M."/>
            <person name="Braasch I."/>
            <person name="Lecointre G."/>
            <person name="Bobe J."/>
            <person name="Postlethwait J.H."/>
            <person name="Berthelot C."/>
            <person name="Roest Crollius H."/>
            <person name="Guiguen Y."/>
        </authorList>
    </citation>
    <scope>NUCLEOTIDE SEQUENCE</scope>
    <source>
        <strain evidence="2">WJC10195</strain>
    </source>
</reference>
<comment type="caution">
    <text evidence="2">The sequence shown here is derived from an EMBL/GenBank/DDBJ whole genome shotgun (WGS) entry which is preliminary data.</text>
</comment>